<evidence type="ECO:0000256" key="1">
    <source>
        <dbReference type="SAM" id="Phobius"/>
    </source>
</evidence>
<dbReference type="InterPro" id="IPR046496">
    <property type="entry name" value="DUF6589"/>
</dbReference>
<organism evidence="3 4">
    <name type="scientific">Hericium alpestre</name>
    <dbReference type="NCBI Taxonomy" id="135208"/>
    <lineage>
        <taxon>Eukaryota</taxon>
        <taxon>Fungi</taxon>
        <taxon>Dikarya</taxon>
        <taxon>Basidiomycota</taxon>
        <taxon>Agaricomycotina</taxon>
        <taxon>Agaricomycetes</taxon>
        <taxon>Russulales</taxon>
        <taxon>Hericiaceae</taxon>
        <taxon>Hericium</taxon>
    </lineage>
</organism>
<keyword evidence="1" id="KW-1133">Transmembrane helix</keyword>
<dbReference type="OrthoDB" id="2496395at2759"/>
<comment type="caution">
    <text evidence="3">The sequence shown here is derived from an EMBL/GenBank/DDBJ whole genome shotgun (WGS) entry which is preliminary data.</text>
</comment>
<dbReference type="EMBL" id="SFCI01000253">
    <property type="protein sequence ID" value="TFY81070.1"/>
    <property type="molecule type" value="Genomic_DNA"/>
</dbReference>
<dbReference type="Proteomes" id="UP000298061">
    <property type="component" value="Unassembled WGS sequence"/>
</dbReference>
<keyword evidence="1" id="KW-0472">Membrane</keyword>
<dbReference type="STRING" id="135208.A0A4Z0A3N6"/>
<dbReference type="AlphaFoldDB" id="A0A4Z0A3N6"/>
<dbReference type="Pfam" id="PF20231">
    <property type="entry name" value="DUF6589"/>
    <property type="match status" value="1"/>
</dbReference>
<gene>
    <name evidence="3" type="ORF">EWM64_g2940</name>
</gene>
<feature type="domain" description="DUF6589" evidence="2">
    <location>
        <begin position="25"/>
        <end position="62"/>
    </location>
</feature>
<evidence type="ECO:0000313" key="3">
    <source>
        <dbReference type="EMBL" id="TFY81070.1"/>
    </source>
</evidence>
<reference evidence="3 4" key="1">
    <citation type="submission" date="2019-02" db="EMBL/GenBank/DDBJ databases">
        <title>Genome sequencing of the rare red list fungi Hericium alpestre (H. flagellum).</title>
        <authorList>
            <person name="Buettner E."/>
            <person name="Kellner H."/>
        </authorList>
    </citation>
    <scope>NUCLEOTIDE SEQUENCE [LARGE SCALE GENOMIC DNA]</scope>
    <source>
        <strain evidence="3 4">DSM 108284</strain>
    </source>
</reference>
<protein>
    <recommendedName>
        <fullName evidence="2">DUF6589 domain-containing protein</fullName>
    </recommendedName>
</protein>
<accession>A0A4Z0A3N6</accession>
<feature type="transmembrane region" description="Helical" evidence="1">
    <location>
        <begin position="7"/>
        <end position="24"/>
    </location>
</feature>
<sequence length="333" mass="37942">MSGRRPLCNAYFFALISPMLMAIYRDIVLNNWLANPTGKPNSFVDVDLVQEHLNFWIKLTIPRVNNENDAPELDATEADAESDEQANADNAIDEDLADDLEAGIQSGLELLGEDDVALDMDVDEAMMEDMLDEDDSFGLDSGSEAEDEDVDLTIVIIQHSSLRSDHLSMVAEWFQGGQKTPLTLVFINSRGDQDEMIYQEHDYVWDDQDHWASLLSHFPLIRRIIISAYWLISDWPEGNEDNPDQHNWDQSEFSESKLSKEAFLECRVDILAMEKALVDRTVAAVPTLKAMWIMQGEGFEEGCCGVYTFSDMLQEWSREEMSTAEHLQWMVIQ</sequence>
<evidence type="ECO:0000259" key="2">
    <source>
        <dbReference type="Pfam" id="PF20231"/>
    </source>
</evidence>
<name>A0A4Z0A3N6_9AGAM</name>
<evidence type="ECO:0000313" key="4">
    <source>
        <dbReference type="Proteomes" id="UP000298061"/>
    </source>
</evidence>
<proteinExistence type="predicted"/>
<keyword evidence="1" id="KW-0812">Transmembrane</keyword>
<keyword evidence="4" id="KW-1185">Reference proteome</keyword>